<proteinExistence type="predicted"/>
<feature type="compositionally biased region" description="Acidic residues" evidence="1">
    <location>
        <begin position="32"/>
        <end position="46"/>
    </location>
</feature>
<dbReference type="PANTHER" id="PTHR43591:SF105">
    <property type="entry name" value="METHYLTRANSFERASE DOMAIN-CONTAINING PROTEIN-RELATED"/>
    <property type="match status" value="1"/>
</dbReference>
<dbReference type="Gene3D" id="3.40.50.150">
    <property type="entry name" value="Vaccinia Virus protein VP39"/>
    <property type="match status" value="1"/>
</dbReference>
<keyword evidence="3" id="KW-1185">Reference proteome</keyword>
<accession>A0ABR4IUK5</accession>
<dbReference type="GO" id="GO:0032259">
    <property type="term" value="P:methylation"/>
    <property type="evidence" value="ECO:0007669"/>
    <property type="project" value="UniProtKB-KW"/>
</dbReference>
<dbReference type="CDD" id="cd02440">
    <property type="entry name" value="AdoMet_MTases"/>
    <property type="match status" value="1"/>
</dbReference>
<reference evidence="2 3" key="1">
    <citation type="submission" date="2024-07" db="EMBL/GenBank/DDBJ databases">
        <title>Section-level genome sequencing and comparative genomics of Aspergillus sections Usti and Cavernicolus.</title>
        <authorList>
            <consortium name="Lawrence Berkeley National Laboratory"/>
            <person name="Nybo J.L."/>
            <person name="Vesth T.C."/>
            <person name="Theobald S."/>
            <person name="Frisvad J.C."/>
            <person name="Larsen T.O."/>
            <person name="Kjaerboelling I."/>
            <person name="Rothschild-Mancinelli K."/>
            <person name="Lyhne E.K."/>
            <person name="Kogle M.E."/>
            <person name="Barry K."/>
            <person name="Clum A."/>
            <person name="Na H."/>
            <person name="Ledsgaard L."/>
            <person name="Lin J."/>
            <person name="Lipzen A."/>
            <person name="Kuo A."/>
            <person name="Riley R."/>
            <person name="Mondo S."/>
            <person name="Labutti K."/>
            <person name="Haridas S."/>
            <person name="Pangalinan J."/>
            <person name="Salamov A.A."/>
            <person name="Simmons B.A."/>
            <person name="Magnuson J.K."/>
            <person name="Chen J."/>
            <person name="Drula E."/>
            <person name="Henrissat B."/>
            <person name="Wiebenga A."/>
            <person name="Lubbers R.J."/>
            <person name="Gomes A.C."/>
            <person name="Makela M.R."/>
            <person name="Stajich J."/>
            <person name="Grigoriev I.V."/>
            <person name="Mortensen U.H."/>
            <person name="De Vries R.P."/>
            <person name="Baker S.E."/>
            <person name="Andersen M.R."/>
        </authorList>
    </citation>
    <scope>NUCLEOTIDE SEQUENCE [LARGE SCALE GENOMIC DNA]</scope>
    <source>
        <strain evidence="2 3">CBS 123904</strain>
    </source>
</reference>
<evidence type="ECO:0000313" key="3">
    <source>
        <dbReference type="Proteomes" id="UP001610446"/>
    </source>
</evidence>
<keyword evidence="2" id="KW-0489">Methyltransferase</keyword>
<dbReference type="SUPFAM" id="SSF53335">
    <property type="entry name" value="S-adenosyl-L-methionine-dependent methyltransferases"/>
    <property type="match status" value="1"/>
</dbReference>
<evidence type="ECO:0000256" key="1">
    <source>
        <dbReference type="SAM" id="MobiDB-lite"/>
    </source>
</evidence>
<dbReference type="PANTHER" id="PTHR43591">
    <property type="entry name" value="METHYLTRANSFERASE"/>
    <property type="match status" value="1"/>
</dbReference>
<protein>
    <submittedName>
        <fullName evidence="2">S-adenosyl-L-methionine-dependent methyltransferase</fullName>
    </submittedName>
</protein>
<feature type="region of interest" description="Disordered" evidence="1">
    <location>
        <begin position="1"/>
        <end position="52"/>
    </location>
</feature>
<organism evidence="2 3">
    <name type="scientific">Aspergillus pseudoustus</name>
    <dbReference type="NCBI Taxonomy" id="1810923"/>
    <lineage>
        <taxon>Eukaryota</taxon>
        <taxon>Fungi</taxon>
        <taxon>Dikarya</taxon>
        <taxon>Ascomycota</taxon>
        <taxon>Pezizomycotina</taxon>
        <taxon>Eurotiomycetes</taxon>
        <taxon>Eurotiomycetidae</taxon>
        <taxon>Eurotiales</taxon>
        <taxon>Aspergillaceae</taxon>
        <taxon>Aspergillus</taxon>
        <taxon>Aspergillus subgen. Nidulantes</taxon>
    </lineage>
</organism>
<comment type="caution">
    <text evidence="2">The sequence shown here is derived from an EMBL/GenBank/DDBJ whole genome shotgun (WGS) entry which is preliminary data.</text>
</comment>
<dbReference type="EMBL" id="JBFXLU010000295">
    <property type="protein sequence ID" value="KAL2830954.1"/>
    <property type="molecule type" value="Genomic_DNA"/>
</dbReference>
<dbReference type="GO" id="GO:0008168">
    <property type="term" value="F:methyltransferase activity"/>
    <property type="evidence" value="ECO:0007669"/>
    <property type="project" value="UniProtKB-KW"/>
</dbReference>
<dbReference type="Proteomes" id="UP001610446">
    <property type="component" value="Unassembled WGS sequence"/>
</dbReference>
<gene>
    <name evidence="2" type="ORF">BJY01DRAFT_254486</name>
</gene>
<dbReference type="InterPro" id="IPR029063">
    <property type="entry name" value="SAM-dependent_MTases_sf"/>
</dbReference>
<name>A0ABR4IUK5_9EURO</name>
<evidence type="ECO:0000313" key="2">
    <source>
        <dbReference type="EMBL" id="KAL2830954.1"/>
    </source>
</evidence>
<dbReference type="Pfam" id="PF13489">
    <property type="entry name" value="Methyltransf_23"/>
    <property type="match status" value="1"/>
</dbReference>
<keyword evidence="2" id="KW-0808">Transferase</keyword>
<sequence>MAFPTQRLGQLAYAPEPTHFEHADSLEPTVSEGDDPNEDSGYDDESVSQSDTMSILSEVTNYRIEHGRRYHAFCDGVYWGPNDEQAQSLQDMTHSLYLATFGGRLHLAPVLYPQEILDIGTGSGVWAIDAADVYPGAKITGVDLSPVQPSLVPLNCFFEIDDVALPWTFAPNRFDLIYVRDIFGSIPDWSDFLAQCWRCLRPGGYVEIVGHSVEPISDDCDIPCNHVYSVWGQTIAQAGRITGKSFSVWQTSARHLKQAGFVDICRLDYKWPVHGWNPGPQLRELGRLNQNRMDLGAEDTALRLLTSTLQWSEDRARKLIAEMRSAIQESDFPAYLPVTVVHGRKPAHS</sequence>